<evidence type="ECO:0000256" key="1">
    <source>
        <dbReference type="SAM" id="MobiDB-lite"/>
    </source>
</evidence>
<organism evidence="3 4">
    <name type="scientific">Clavibacter michiganensis</name>
    <dbReference type="NCBI Taxonomy" id="28447"/>
    <lineage>
        <taxon>Bacteria</taxon>
        <taxon>Bacillati</taxon>
        <taxon>Actinomycetota</taxon>
        <taxon>Actinomycetes</taxon>
        <taxon>Micrococcales</taxon>
        <taxon>Microbacteriaceae</taxon>
        <taxon>Clavibacter</taxon>
    </lineage>
</organism>
<feature type="compositionally biased region" description="Low complexity" evidence="1">
    <location>
        <begin position="91"/>
        <end position="108"/>
    </location>
</feature>
<comment type="caution">
    <text evidence="3">The sequence shown here is derived from an EMBL/GenBank/DDBJ whole genome shotgun (WGS) entry which is preliminary data.</text>
</comment>
<dbReference type="AlphaFoldDB" id="A0A251XUK7"/>
<name>A0A251XUK7_9MICO</name>
<feature type="transmembrane region" description="Helical" evidence="2">
    <location>
        <begin position="6"/>
        <end position="23"/>
    </location>
</feature>
<accession>A0A251XUK7</accession>
<evidence type="ECO:0008006" key="5">
    <source>
        <dbReference type="Google" id="ProtNLM"/>
    </source>
</evidence>
<feature type="region of interest" description="Disordered" evidence="1">
    <location>
        <begin position="89"/>
        <end position="108"/>
    </location>
</feature>
<keyword evidence="2" id="KW-1133">Transmembrane helix</keyword>
<gene>
    <name evidence="3" type="ORF">CMsap09_09595</name>
</gene>
<protein>
    <recommendedName>
        <fullName evidence="5">NfeD family protein</fullName>
    </recommendedName>
</protein>
<keyword evidence="2" id="KW-0812">Transmembrane</keyword>
<keyword evidence="2" id="KW-0472">Membrane</keyword>
<evidence type="ECO:0000313" key="3">
    <source>
        <dbReference type="EMBL" id="OUE09187.1"/>
    </source>
</evidence>
<dbReference type="Proteomes" id="UP000195106">
    <property type="component" value="Unassembled WGS sequence"/>
</dbReference>
<feature type="transmembrane region" description="Helical" evidence="2">
    <location>
        <begin position="53"/>
        <end position="70"/>
    </location>
</feature>
<reference evidence="3 4" key="1">
    <citation type="submission" date="2016-08" db="EMBL/GenBank/DDBJ databases">
        <title>Genome sequence of Clavibacter michiganensis spp. strain CASJ009.</title>
        <authorList>
            <person name="Thapa S.P."/>
            <person name="Coaker G."/>
        </authorList>
    </citation>
    <scope>NUCLEOTIDE SEQUENCE [LARGE SCALE GENOMIC DNA]</scope>
    <source>
        <strain evidence="3">CASJ009</strain>
    </source>
</reference>
<sequence>MTVLLDDHAWIAWLALIVVLVVLEMRRLDLAALCGGAAALGALLSGLVGAPWWLQALLAVALAIALLAVARPALLRALPGDDPIAGPPVRPIATPAAAAASPDGDPVE</sequence>
<evidence type="ECO:0000256" key="2">
    <source>
        <dbReference type="SAM" id="Phobius"/>
    </source>
</evidence>
<dbReference type="EMBL" id="MDHJ01000001">
    <property type="protein sequence ID" value="OUE09187.1"/>
    <property type="molecule type" value="Genomic_DNA"/>
</dbReference>
<evidence type="ECO:0000313" key="4">
    <source>
        <dbReference type="Proteomes" id="UP000195106"/>
    </source>
</evidence>
<feature type="transmembrane region" description="Helical" evidence="2">
    <location>
        <begin position="30"/>
        <end position="47"/>
    </location>
</feature>
<proteinExistence type="predicted"/>